<comment type="caution">
    <text evidence="2">The sequence shown here is derived from an EMBL/GenBank/DDBJ whole genome shotgun (WGS) entry which is preliminary data.</text>
</comment>
<gene>
    <name evidence="2" type="ORF">ABHD89_001128</name>
</gene>
<dbReference type="CDD" id="cd00408">
    <property type="entry name" value="DHDPS-like"/>
    <property type="match status" value="1"/>
</dbReference>
<evidence type="ECO:0000313" key="2">
    <source>
        <dbReference type="EMBL" id="MET3110726.1"/>
    </source>
</evidence>
<dbReference type="RefSeq" id="WP_230821599.1">
    <property type="nucleotide sequence ID" value="NZ_JAJNCU010000003.1"/>
</dbReference>
<evidence type="ECO:0000256" key="1">
    <source>
        <dbReference type="ARBA" id="ARBA00023239"/>
    </source>
</evidence>
<name>A0ABV2E8H7_9STAP</name>
<proteinExistence type="predicted"/>
<dbReference type="Gene3D" id="3.20.20.70">
    <property type="entry name" value="Aldolase class I"/>
    <property type="match status" value="1"/>
</dbReference>
<dbReference type="PRINTS" id="PR00146">
    <property type="entry name" value="DHPICSNTHASE"/>
</dbReference>
<dbReference type="EC" id="4.3.3.7" evidence="2"/>
<dbReference type="PANTHER" id="PTHR42849">
    <property type="entry name" value="N-ACETYLNEURAMINATE LYASE"/>
    <property type="match status" value="1"/>
</dbReference>
<dbReference type="SMART" id="SM01130">
    <property type="entry name" value="DHDPS"/>
    <property type="match status" value="1"/>
</dbReference>
<protein>
    <submittedName>
        <fullName evidence="2">4-hydroxy-tetrahydrodipicolinate synthase</fullName>
        <ecNumber evidence="2">4.3.3.7</ecNumber>
    </submittedName>
</protein>
<keyword evidence="3" id="KW-1185">Reference proteome</keyword>
<dbReference type="Proteomes" id="UP001549019">
    <property type="component" value="Unassembled WGS sequence"/>
</dbReference>
<dbReference type="EMBL" id="JBDZDV010000002">
    <property type="protein sequence ID" value="MET3110726.1"/>
    <property type="molecule type" value="Genomic_DNA"/>
</dbReference>
<keyword evidence="1 2" id="KW-0456">Lyase</keyword>
<organism evidence="2 3">
    <name type="scientific">Salinicoccus halitifaciens</name>
    <dbReference type="NCBI Taxonomy" id="1073415"/>
    <lineage>
        <taxon>Bacteria</taxon>
        <taxon>Bacillati</taxon>
        <taxon>Bacillota</taxon>
        <taxon>Bacilli</taxon>
        <taxon>Bacillales</taxon>
        <taxon>Staphylococcaceae</taxon>
        <taxon>Salinicoccus</taxon>
    </lineage>
</organism>
<sequence>MLKEKMHVAVPTAFGLHEVLETDKTIDHIKLLHDKGVKSVLIGGTTGEQHSLSLEEKVEILEVIEKEPELTTDMEIIMGVSSIRQKDAEKLATRINESSISAIMLGYPPYIIPSQEEALSYSERIIKLAGKPAILYNNPKRTGFDLSADSIITLSENELVIGIKDPGDRDKMEILKKGIKGDFLFYAGGEMELEDKISWGYNRLSSIAGNIYPEEVKSWFEKLILNDFIPEDDVRVLEEIRNEIFKGNAIFNIKKTLADDYDEAWLCRSPIGNRGIIR</sequence>
<dbReference type="InterPro" id="IPR002220">
    <property type="entry name" value="DapA-like"/>
</dbReference>
<dbReference type="Pfam" id="PF00701">
    <property type="entry name" value="DHDPS"/>
    <property type="match status" value="1"/>
</dbReference>
<evidence type="ECO:0000313" key="3">
    <source>
        <dbReference type="Proteomes" id="UP001549019"/>
    </source>
</evidence>
<reference evidence="2 3" key="1">
    <citation type="submission" date="2024-05" db="EMBL/GenBank/DDBJ databases">
        <title>Genomic Encyclopedia of Type Strains, Phase IV (KMG-IV): sequencing the most valuable type-strain genomes for metagenomic binning, comparative biology and taxonomic classification.</title>
        <authorList>
            <person name="Goeker M."/>
        </authorList>
    </citation>
    <scope>NUCLEOTIDE SEQUENCE [LARGE SCALE GENOMIC DNA]</scope>
    <source>
        <strain evidence="2 3">DSM 25286</strain>
    </source>
</reference>
<dbReference type="PANTHER" id="PTHR42849:SF1">
    <property type="entry name" value="N-ACETYLNEURAMINATE LYASE"/>
    <property type="match status" value="1"/>
</dbReference>
<accession>A0ABV2E8H7</accession>
<dbReference type="GO" id="GO:0008840">
    <property type="term" value="F:4-hydroxy-tetrahydrodipicolinate synthase activity"/>
    <property type="evidence" value="ECO:0007669"/>
    <property type="project" value="UniProtKB-EC"/>
</dbReference>
<dbReference type="InterPro" id="IPR013785">
    <property type="entry name" value="Aldolase_TIM"/>
</dbReference>
<dbReference type="SUPFAM" id="SSF51569">
    <property type="entry name" value="Aldolase"/>
    <property type="match status" value="1"/>
</dbReference>